<evidence type="ECO:0000256" key="4">
    <source>
        <dbReference type="ARBA" id="ARBA00023136"/>
    </source>
</evidence>
<feature type="compositionally biased region" description="Low complexity" evidence="5">
    <location>
        <begin position="235"/>
        <end position="250"/>
    </location>
</feature>
<dbReference type="Proteomes" id="UP001153069">
    <property type="component" value="Unassembled WGS sequence"/>
</dbReference>
<keyword evidence="4 6" id="KW-0472">Membrane</keyword>
<dbReference type="Pfam" id="PF04116">
    <property type="entry name" value="FA_hydroxylase"/>
    <property type="match status" value="1"/>
</dbReference>
<dbReference type="GO" id="GO:0008610">
    <property type="term" value="P:lipid biosynthetic process"/>
    <property type="evidence" value="ECO:0007669"/>
    <property type="project" value="InterPro"/>
</dbReference>
<dbReference type="GO" id="GO:0016020">
    <property type="term" value="C:membrane"/>
    <property type="evidence" value="ECO:0007669"/>
    <property type="project" value="UniProtKB-SubCell"/>
</dbReference>
<evidence type="ECO:0000259" key="7">
    <source>
        <dbReference type="Pfam" id="PF04116"/>
    </source>
</evidence>
<sequence length="256" mass="28799">MIDTAFFLQSGEIQESFLAGSKIAAAILTTLVVLEILSYDTVMALYKRDKKLYLEGLAMNFVNHIAFGIPIYVASSQFLMRKDETHASALAIIAQIVGILLIHSICFYELHKTFHTVPGYYKYHKFHHRYNTYTPPSAASAVSVVEYLVAYMGPFAVAGAIIRPYMTAFHASILIVAAGNVLEHTPFLEDWSQKYMPVFWVTTRDHLEHHRKLNVHFAAPTFDIDWVVERFTTTTTTGTCSTPSSPSSPTIEPEQK</sequence>
<comment type="caution">
    <text evidence="8">The sequence shown here is derived from an EMBL/GenBank/DDBJ whole genome shotgun (WGS) entry which is preliminary data.</text>
</comment>
<keyword evidence="3 6" id="KW-1133">Transmembrane helix</keyword>
<dbReference type="GO" id="GO:0016491">
    <property type="term" value="F:oxidoreductase activity"/>
    <property type="evidence" value="ECO:0007669"/>
    <property type="project" value="InterPro"/>
</dbReference>
<dbReference type="InterPro" id="IPR050307">
    <property type="entry name" value="Sterol_Desaturase_Related"/>
</dbReference>
<reference evidence="8" key="1">
    <citation type="submission" date="2020-06" db="EMBL/GenBank/DDBJ databases">
        <authorList>
            <consortium name="Plant Systems Biology data submission"/>
        </authorList>
    </citation>
    <scope>NUCLEOTIDE SEQUENCE</scope>
    <source>
        <strain evidence="8">D6</strain>
    </source>
</reference>
<evidence type="ECO:0000256" key="6">
    <source>
        <dbReference type="SAM" id="Phobius"/>
    </source>
</evidence>
<evidence type="ECO:0000256" key="5">
    <source>
        <dbReference type="SAM" id="MobiDB-lite"/>
    </source>
</evidence>
<feature type="region of interest" description="Disordered" evidence="5">
    <location>
        <begin position="235"/>
        <end position="256"/>
    </location>
</feature>
<evidence type="ECO:0000313" key="9">
    <source>
        <dbReference type="Proteomes" id="UP001153069"/>
    </source>
</evidence>
<evidence type="ECO:0000256" key="2">
    <source>
        <dbReference type="ARBA" id="ARBA00022692"/>
    </source>
</evidence>
<keyword evidence="2 6" id="KW-0812">Transmembrane</keyword>
<dbReference type="InterPro" id="IPR006694">
    <property type="entry name" value="Fatty_acid_hydroxylase"/>
</dbReference>
<name>A0A9N8HJA1_9STRA</name>
<protein>
    <recommendedName>
        <fullName evidence="7">Fatty acid hydroxylase domain-containing protein</fullName>
    </recommendedName>
</protein>
<dbReference type="PANTHER" id="PTHR11863">
    <property type="entry name" value="STEROL DESATURASE"/>
    <property type="match status" value="1"/>
</dbReference>
<dbReference type="EMBL" id="CAICTM010000678">
    <property type="protein sequence ID" value="CAB9514857.1"/>
    <property type="molecule type" value="Genomic_DNA"/>
</dbReference>
<comment type="subcellular location">
    <subcellularLocation>
        <location evidence="1">Membrane</location>
    </subcellularLocation>
</comment>
<evidence type="ECO:0000256" key="3">
    <source>
        <dbReference type="ARBA" id="ARBA00022989"/>
    </source>
</evidence>
<dbReference type="OrthoDB" id="43224at2759"/>
<proteinExistence type="predicted"/>
<feature type="domain" description="Fatty acid hydroxylase" evidence="7">
    <location>
        <begin position="97"/>
        <end position="227"/>
    </location>
</feature>
<accession>A0A9N8HJA1</accession>
<evidence type="ECO:0000313" key="8">
    <source>
        <dbReference type="EMBL" id="CAB9514857.1"/>
    </source>
</evidence>
<feature type="transmembrane region" description="Helical" evidence="6">
    <location>
        <begin position="23"/>
        <end position="45"/>
    </location>
</feature>
<feature type="transmembrane region" description="Helical" evidence="6">
    <location>
        <begin position="87"/>
        <end position="108"/>
    </location>
</feature>
<organism evidence="8 9">
    <name type="scientific">Seminavis robusta</name>
    <dbReference type="NCBI Taxonomy" id="568900"/>
    <lineage>
        <taxon>Eukaryota</taxon>
        <taxon>Sar</taxon>
        <taxon>Stramenopiles</taxon>
        <taxon>Ochrophyta</taxon>
        <taxon>Bacillariophyta</taxon>
        <taxon>Bacillariophyceae</taxon>
        <taxon>Bacillariophycidae</taxon>
        <taxon>Naviculales</taxon>
        <taxon>Naviculaceae</taxon>
        <taxon>Seminavis</taxon>
    </lineage>
</organism>
<dbReference type="AlphaFoldDB" id="A0A9N8HJA1"/>
<evidence type="ECO:0000256" key="1">
    <source>
        <dbReference type="ARBA" id="ARBA00004370"/>
    </source>
</evidence>
<dbReference type="GO" id="GO:0005506">
    <property type="term" value="F:iron ion binding"/>
    <property type="evidence" value="ECO:0007669"/>
    <property type="project" value="InterPro"/>
</dbReference>
<keyword evidence="9" id="KW-1185">Reference proteome</keyword>
<gene>
    <name evidence="8" type="ORF">SEMRO_679_G186060.1</name>
</gene>
<feature type="transmembrane region" description="Helical" evidence="6">
    <location>
        <begin position="57"/>
        <end position="75"/>
    </location>
</feature>